<reference evidence="1" key="1">
    <citation type="submission" date="2023-03" db="UniProtKB">
        <authorList>
            <consortium name="EnsemblPlants"/>
        </authorList>
    </citation>
    <scope>IDENTIFICATION</scope>
</reference>
<evidence type="ECO:0000313" key="1">
    <source>
        <dbReference type="EnsemblPlants" id="MELO3C031736.2.1"/>
    </source>
</evidence>
<organism evidence="1">
    <name type="scientific">Cucumis melo</name>
    <name type="common">Muskmelon</name>
    <dbReference type="NCBI Taxonomy" id="3656"/>
    <lineage>
        <taxon>Eukaryota</taxon>
        <taxon>Viridiplantae</taxon>
        <taxon>Streptophyta</taxon>
        <taxon>Embryophyta</taxon>
        <taxon>Tracheophyta</taxon>
        <taxon>Spermatophyta</taxon>
        <taxon>Magnoliopsida</taxon>
        <taxon>eudicotyledons</taxon>
        <taxon>Gunneridae</taxon>
        <taxon>Pentapetalae</taxon>
        <taxon>rosids</taxon>
        <taxon>fabids</taxon>
        <taxon>Cucurbitales</taxon>
        <taxon>Cucurbitaceae</taxon>
        <taxon>Benincaseae</taxon>
        <taxon>Cucumis</taxon>
    </lineage>
</organism>
<accession>A0A9I9ECQ4</accession>
<proteinExistence type="predicted"/>
<dbReference type="EnsemblPlants" id="MELO3C031736.2.1">
    <property type="protein sequence ID" value="MELO3C031736.2.1"/>
    <property type="gene ID" value="MELO3C031736.2"/>
</dbReference>
<protein>
    <submittedName>
        <fullName evidence="1">Uncharacterized protein</fullName>
    </submittedName>
</protein>
<sequence>MLECFKSKHDYSAWFSEQIKPKSSHSEVFGHPQNEKKVSYADKFKQNKISPVLEMEKQNNHNSGLSRIQRSFEQISTIFGLSHVFLSSIA</sequence>
<dbReference type="AlphaFoldDB" id="A0A9I9ECQ4"/>
<name>A0A9I9ECQ4_CUCME</name>
<dbReference type="Gramene" id="MELO3C031736.2.1">
    <property type="protein sequence ID" value="MELO3C031736.2.1"/>
    <property type="gene ID" value="MELO3C031736.2"/>
</dbReference>